<accession>A0A2M4C8E4</accession>
<dbReference type="EMBL" id="GGFJ01012452">
    <property type="protein sequence ID" value="MBW61593.1"/>
    <property type="molecule type" value="Transcribed_RNA"/>
</dbReference>
<dbReference type="AlphaFoldDB" id="A0A2M4C8E4"/>
<sequence>MPLLSPSLSCWLSMTEAILFTSLVAGQLLLSCDCYCHYAFPVAASGAAWSVFGCGAERKQTAKRLPICGRALCASCSARSQRRGGLERFLEASRSRSREQVLR</sequence>
<protein>
    <submittedName>
        <fullName evidence="2">Putative secreted protein</fullName>
    </submittedName>
</protein>
<proteinExistence type="predicted"/>
<evidence type="ECO:0000313" key="2">
    <source>
        <dbReference type="EMBL" id="MBW61593.1"/>
    </source>
</evidence>
<organism evidence="2">
    <name type="scientific">Anopheles marajoara</name>
    <dbReference type="NCBI Taxonomy" id="58244"/>
    <lineage>
        <taxon>Eukaryota</taxon>
        <taxon>Metazoa</taxon>
        <taxon>Ecdysozoa</taxon>
        <taxon>Arthropoda</taxon>
        <taxon>Hexapoda</taxon>
        <taxon>Insecta</taxon>
        <taxon>Pterygota</taxon>
        <taxon>Neoptera</taxon>
        <taxon>Endopterygota</taxon>
        <taxon>Diptera</taxon>
        <taxon>Nematocera</taxon>
        <taxon>Culicoidea</taxon>
        <taxon>Culicidae</taxon>
        <taxon>Anophelinae</taxon>
        <taxon>Anopheles</taxon>
    </lineage>
</organism>
<evidence type="ECO:0000256" key="1">
    <source>
        <dbReference type="SAM" id="SignalP"/>
    </source>
</evidence>
<feature type="chain" id="PRO_5014597759" evidence="1">
    <location>
        <begin position="18"/>
        <end position="103"/>
    </location>
</feature>
<keyword evidence="1" id="KW-0732">Signal</keyword>
<feature type="signal peptide" evidence="1">
    <location>
        <begin position="1"/>
        <end position="17"/>
    </location>
</feature>
<reference evidence="2" key="1">
    <citation type="submission" date="2018-01" db="EMBL/GenBank/DDBJ databases">
        <title>An insight into the sialome of Amazonian anophelines.</title>
        <authorList>
            <person name="Ribeiro J.M."/>
            <person name="Scarpassa V."/>
            <person name="Calvo E."/>
        </authorList>
    </citation>
    <scope>NUCLEOTIDE SEQUENCE</scope>
    <source>
        <tissue evidence="2">Salivary glands</tissue>
    </source>
</reference>
<name>A0A2M4C8E4_9DIPT</name>